<gene>
    <name evidence="2" type="ORF">ISN44_As09g001210</name>
</gene>
<comment type="caution">
    <text evidence="2">The sequence shown here is derived from an EMBL/GenBank/DDBJ whole genome shotgun (WGS) entry which is preliminary data.</text>
</comment>
<dbReference type="EMBL" id="JAEFBJ010000009">
    <property type="protein sequence ID" value="KAG7571701.1"/>
    <property type="molecule type" value="Genomic_DNA"/>
</dbReference>
<proteinExistence type="predicted"/>
<feature type="domain" description="F-box" evidence="1">
    <location>
        <begin position="22"/>
        <end position="68"/>
    </location>
</feature>
<dbReference type="Proteomes" id="UP000694251">
    <property type="component" value="Chromosome 9"/>
</dbReference>
<dbReference type="Pfam" id="PF00646">
    <property type="entry name" value="F-box"/>
    <property type="match status" value="1"/>
</dbReference>
<dbReference type="Pfam" id="PF25210">
    <property type="entry name" value="Kelch_FKB95"/>
    <property type="match status" value="1"/>
</dbReference>
<organism evidence="2 3">
    <name type="scientific">Arabidopsis suecica</name>
    <name type="common">Swedish thale-cress</name>
    <name type="synonym">Cardaminopsis suecica</name>
    <dbReference type="NCBI Taxonomy" id="45249"/>
    <lineage>
        <taxon>Eukaryota</taxon>
        <taxon>Viridiplantae</taxon>
        <taxon>Streptophyta</taxon>
        <taxon>Embryophyta</taxon>
        <taxon>Tracheophyta</taxon>
        <taxon>Spermatophyta</taxon>
        <taxon>Magnoliopsida</taxon>
        <taxon>eudicotyledons</taxon>
        <taxon>Gunneridae</taxon>
        <taxon>Pentapetalae</taxon>
        <taxon>rosids</taxon>
        <taxon>malvids</taxon>
        <taxon>Brassicales</taxon>
        <taxon>Brassicaceae</taxon>
        <taxon>Camelineae</taxon>
        <taxon>Arabidopsis</taxon>
    </lineage>
</organism>
<dbReference type="InterPro" id="IPR050354">
    <property type="entry name" value="F-box/kelch-repeat_ARATH"/>
</dbReference>
<keyword evidence="3" id="KW-1185">Reference proteome</keyword>
<name>A0A8T2ADS1_ARASU</name>
<dbReference type="PROSITE" id="PS50181">
    <property type="entry name" value="FBOX"/>
    <property type="match status" value="1"/>
</dbReference>
<dbReference type="SMART" id="SM00256">
    <property type="entry name" value="FBOX"/>
    <property type="match status" value="1"/>
</dbReference>
<evidence type="ECO:0000313" key="2">
    <source>
        <dbReference type="EMBL" id="KAG7571701.1"/>
    </source>
</evidence>
<dbReference type="OrthoDB" id="45365at2759"/>
<dbReference type="InterPro" id="IPR006652">
    <property type="entry name" value="Kelch_1"/>
</dbReference>
<dbReference type="CDD" id="cd22152">
    <property type="entry name" value="F-box_AtAFR-like"/>
    <property type="match status" value="1"/>
</dbReference>
<evidence type="ECO:0000259" key="1">
    <source>
        <dbReference type="PROSITE" id="PS50181"/>
    </source>
</evidence>
<dbReference type="InterPro" id="IPR057499">
    <property type="entry name" value="Kelch_FKB95"/>
</dbReference>
<dbReference type="AlphaFoldDB" id="A0A8T2ADS1"/>
<dbReference type="SMART" id="SM00612">
    <property type="entry name" value="Kelch"/>
    <property type="match status" value="2"/>
</dbReference>
<reference evidence="2 3" key="1">
    <citation type="submission" date="2020-12" db="EMBL/GenBank/DDBJ databases">
        <title>Concerted genomic and epigenomic changes stabilize Arabidopsis allopolyploids.</title>
        <authorList>
            <person name="Chen Z."/>
        </authorList>
    </citation>
    <scope>NUCLEOTIDE SEQUENCE [LARGE SCALE GENOMIC DNA]</scope>
    <source>
        <strain evidence="2">As9502</strain>
        <tissue evidence="2">Leaf</tissue>
    </source>
</reference>
<evidence type="ECO:0000313" key="3">
    <source>
        <dbReference type="Proteomes" id="UP000694251"/>
    </source>
</evidence>
<dbReference type="InterPro" id="IPR001810">
    <property type="entry name" value="F-box_dom"/>
</dbReference>
<dbReference type="PANTHER" id="PTHR24414:SF184">
    <property type="entry name" value="GALACTOSE OXIDASE_KELCH REPEAT SUPERFAMILY PROTEIN"/>
    <property type="match status" value="1"/>
</dbReference>
<protein>
    <submittedName>
        <fullName evidence="2">Kelch repeat type 1</fullName>
    </submittedName>
</protein>
<sequence length="385" mass="43723">MRSLCKKRLMMTRAEKFINGSSLSFSSLPYDVVLNCFSRVPRCYYSNLSRVSKTFRSLVRSPELARRRSSLMGKNNPVICVCFTEADSFGRIFHWFTYDAHEKKISTVLNSIPVFPRQMMCCSIVSLGSTIYFIGGAMGHSSTSIRFLDPWSGELCEGPSMKEPRMLPGVTVVDGKLYVMGGCSQEQIQVEVFDPETQTWEVGPINPHVGIQYGQGIPSMRYGSTVTESVDVEGKVYGMSYSKSKHIIYNTKDGICETFEMKEEKAWRRGGVCAINNVIYVYYKDHGLMWYDSKDKVWRMVHGFKLDKGIGMPVGMVDYNGKLAVLWEDLGRIISKKTKMKKIWCTIVALDRIGGVAIRGTVKWSRLVCSVPIYYDVWRCLHVSD</sequence>
<dbReference type="PANTHER" id="PTHR24414">
    <property type="entry name" value="F-BOX/KELCH-REPEAT PROTEIN SKIP4"/>
    <property type="match status" value="1"/>
</dbReference>
<accession>A0A8T2ADS1</accession>